<protein>
    <submittedName>
        <fullName evidence="1">Uncharacterized protein</fullName>
    </submittedName>
</protein>
<dbReference type="EMBL" id="JACJTA010000044">
    <property type="protein sequence ID" value="MBD2606632.1"/>
    <property type="molecule type" value="Genomic_DNA"/>
</dbReference>
<dbReference type="Proteomes" id="UP000660380">
    <property type="component" value="Unassembled WGS sequence"/>
</dbReference>
<organism evidence="1 2">
    <name type="scientific">Scytonema hofmannii FACHB-248</name>
    <dbReference type="NCBI Taxonomy" id="1842502"/>
    <lineage>
        <taxon>Bacteria</taxon>
        <taxon>Bacillati</taxon>
        <taxon>Cyanobacteriota</taxon>
        <taxon>Cyanophyceae</taxon>
        <taxon>Nostocales</taxon>
        <taxon>Scytonemataceae</taxon>
        <taxon>Scytonema</taxon>
    </lineage>
</organism>
<comment type="caution">
    <text evidence="1">The sequence shown here is derived from an EMBL/GenBank/DDBJ whole genome shotgun (WGS) entry which is preliminary data.</text>
</comment>
<proteinExistence type="predicted"/>
<gene>
    <name evidence="1" type="ORF">H6G81_19370</name>
</gene>
<name>A0ABR8GT27_9CYAN</name>
<keyword evidence="2" id="KW-1185">Reference proteome</keyword>
<sequence length="45" mass="5258">MTSRMEAILILTAGWRSKIKRSRVSTRVCCPKSDRLFHVHKECIL</sequence>
<evidence type="ECO:0000313" key="2">
    <source>
        <dbReference type="Proteomes" id="UP000660380"/>
    </source>
</evidence>
<dbReference type="RefSeq" id="WP_206757753.1">
    <property type="nucleotide sequence ID" value="NZ_JACJTA010000044.1"/>
</dbReference>
<accession>A0ABR8GT27</accession>
<reference evidence="1 2" key="1">
    <citation type="journal article" date="2020" name="ISME J.">
        <title>Comparative genomics reveals insights into cyanobacterial evolution and habitat adaptation.</title>
        <authorList>
            <person name="Chen M.Y."/>
            <person name="Teng W.K."/>
            <person name="Zhao L."/>
            <person name="Hu C.X."/>
            <person name="Zhou Y.K."/>
            <person name="Han B.P."/>
            <person name="Song L.R."/>
            <person name="Shu W.S."/>
        </authorList>
    </citation>
    <scope>NUCLEOTIDE SEQUENCE [LARGE SCALE GENOMIC DNA]</scope>
    <source>
        <strain evidence="1 2">FACHB-248</strain>
    </source>
</reference>
<evidence type="ECO:0000313" key="1">
    <source>
        <dbReference type="EMBL" id="MBD2606632.1"/>
    </source>
</evidence>